<feature type="region of interest" description="Disordered" evidence="1">
    <location>
        <begin position="57"/>
        <end position="90"/>
    </location>
</feature>
<gene>
    <name evidence="2" type="ORF">Q8A67_022356</name>
</gene>
<dbReference type="EMBL" id="JAUYZG010000022">
    <property type="protein sequence ID" value="KAK2872459.1"/>
    <property type="molecule type" value="Genomic_DNA"/>
</dbReference>
<dbReference type="Proteomes" id="UP001187343">
    <property type="component" value="Unassembled WGS sequence"/>
</dbReference>
<keyword evidence="3" id="KW-1185">Reference proteome</keyword>
<protein>
    <submittedName>
        <fullName evidence="2">Uncharacterized protein</fullName>
    </submittedName>
</protein>
<feature type="compositionally biased region" description="Polar residues" evidence="1">
    <location>
        <begin position="77"/>
        <end position="90"/>
    </location>
</feature>
<name>A0AA88P9D0_9TELE</name>
<evidence type="ECO:0000256" key="1">
    <source>
        <dbReference type="SAM" id="MobiDB-lite"/>
    </source>
</evidence>
<accession>A0AA88P9D0</accession>
<organism evidence="2 3">
    <name type="scientific">Cirrhinus molitorella</name>
    <name type="common">mud carp</name>
    <dbReference type="NCBI Taxonomy" id="172907"/>
    <lineage>
        <taxon>Eukaryota</taxon>
        <taxon>Metazoa</taxon>
        <taxon>Chordata</taxon>
        <taxon>Craniata</taxon>
        <taxon>Vertebrata</taxon>
        <taxon>Euteleostomi</taxon>
        <taxon>Actinopterygii</taxon>
        <taxon>Neopterygii</taxon>
        <taxon>Teleostei</taxon>
        <taxon>Ostariophysi</taxon>
        <taxon>Cypriniformes</taxon>
        <taxon>Cyprinidae</taxon>
        <taxon>Labeoninae</taxon>
        <taxon>Labeonini</taxon>
        <taxon>Cirrhinus</taxon>
    </lineage>
</organism>
<dbReference type="AlphaFoldDB" id="A0AA88P9D0"/>
<evidence type="ECO:0000313" key="3">
    <source>
        <dbReference type="Proteomes" id="UP001187343"/>
    </source>
</evidence>
<reference evidence="2" key="1">
    <citation type="submission" date="2023-08" db="EMBL/GenBank/DDBJ databases">
        <title>Chromosome-level Genome Assembly of mud carp (Cirrhinus molitorella).</title>
        <authorList>
            <person name="Liu H."/>
        </authorList>
    </citation>
    <scope>NUCLEOTIDE SEQUENCE</scope>
    <source>
        <strain evidence="2">Prfri</strain>
        <tissue evidence="2">Muscle</tissue>
    </source>
</reference>
<comment type="caution">
    <text evidence="2">The sequence shown here is derived from an EMBL/GenBank/DDBJ whole genome shotgun (WGS) entry which is preliminary data.</text>
</comment>
<feature type="compositionally biased region" description="Basic and acidic residues" evidence="1">
    <location>
        <begin position="27"/>
        <end position="37"/>
    </location>
</feature>
<feature type="region of interest" description="Disordered" evidence="1">
    <location>
        <begin position="1"/>
        <end position="37"/>
    </location>
</feature>
<evidence type="ECO:0000313" key="2">
    <source>
        <dbReference type="EMBL" id="KAK2872459.1"/>
    </source>
</evidence>
<sequence>MHNQNGERKRGRHSESGGPLRSPLTKLEVKKGFKDAGGRSRSELSVFYLFACTPTSSPRPIHTPHTGACDSLAIPASANQSSSPEGQYRM</sequence>
<proteinExistence type="predicted"/>